<evidence type="ECO:0000256" key="1">
    <source>
        <dbReference type="ARBA" id="ARBA00004613"/>
    </source>
</evidence>
<sequence length="514" mass="58732">MSSWFITLNILLLLSSTVLQARFRINSKRRYPMSTKPFVPPPYPFDDNSYHASEDDDSLTESHSTTMSTTTARTKNRASDEQVQQFTRLIFERLNLKEPPNVTMHVHDGTGIPSPLVKQLEEHPKHHDEEDRISSQQKYHDDIQPTTERAILPGEFIPSHTCQRQLSVKFSLNKETANNIDCFRFAKSPMESKSLPTNQIITQLRIYVKKNYFHNNPQLEDKLTGDMFQIYQVFRPTSNETLANPFQSLTGTIRLAISEVKELNDKWLELTIDPRNGQISIQQIYKQFIMPWYGLAINRELQTPSSSQAWASYYRRYYSKKSFDSFLRSNPDEDYGKDSSKQLPYMLVEYGEKIAPAPGNRATRGVRKVRPPQTCDPKSPCCRRPLTIDLDQGNNALNFVIYPRKIDIGECVGLCGTSGSSLKFTDVKNAQVKNEQNAAHNLLLLHHNGYYHKNTTSHENKSDQQSSNCCSYSRTGGLELMYSTTNGGPILRKFIPGIIVEECRCGLPATIQQV</sequence>
<evidence type="ECO:0000313" key="9">
    <source>
        <dbReference type="Proteomes" id="UP000663852"/>
    </source>
</evidence>
<evidence type="ECO:0000313" key="8">
    <source>
        <dbReference type="EMBL" id="CAF0720269.1"/>
    </source>
</evidence>
<dbReference type="AlphaFoldDB" id="A0A813MPJ1"/>
<evidence type="ECO:0000256" key="5">
    <source>
        <dbReference type="SAM" id="MobiDB-lite"/>
    </source>
</evidence>
<keyword evidence="6" id="KW-0732">Signal</keyword>
<dbReference type="InterPro" id="IPR015615">
    <property type="entry name" value="TGF-beta-rel"/>
</dbReference>
<feature type="domain" description="TGF-beta family profile" evidence="7">
    <location>
        <begin position="361"/>
        <end position="506"/>
    </location>
</feature>
<evidence type="ECO:0000256" key="2">
    <source>
        <dbReference type="ARBA" id="ARBA00006656"/>
    </source>
</evidence>
<dbReference type="PANTHER" id="PTHR11848">
    <property type="entry name" value="TGF-BETA FAMILY"/>
    <property type="match status" value="1"/>
</dbReference>
<reference evidence="8" key="1">
    <citation type="submission" date="2021-02" db="EMBL/GenBank/DDBJ databases">
        <authorList>
            <person name="Nowell W R."/>
        </authorList>
    </citation>
    <scope>NUCLEOTIDE SEQUENCE</scope>
</reference>
<dbReference type="OrthoDB" id="6516235at2759"/>
<comment type="similarity">
    <text evidence="2 4">Belongs to the TGF-beta family.</text>
</comment>
<evidence type="ECO:0000256" key="3">
    <source>
        <dbReference type="ARBA" id="ARBA00022525"/>
    </source>
</evidence>
<organism evidence="8 9">
    <name type="scientific">Adineta ricciae</name>
    <name type="common">Rotifer</name>
    <dbReference type="NCBI Taxonomy" id="249248"/>
    <lineage>
        <taxon>Eukaryota</taxon>
        <taxon>Metazoa</taxon>
        <taxon>Spiralia</taxon>
        <taxon>Gnathifera</taxon>
        <taxon>Rotifera</taxon>
        <taxon>Eurotatoria</taxon>
        <taxon>Bdelloidea</taxon>
        <taxon>Adinetida</taxon>
        <taxon>Adinetidae</taxon>
        <taxon>Adineta</taxon>
    </lineage>
</organism>
<dbReference type="Gene3D" id="2.10.90.10">
    <property type="entry name" value="Cystine-knot cytokines"/>
    <property type="match status" value="1"/>
</dbReference>
<feature type="signal peptide" evidence="6">
    <location>
        <begin position="1"/>
        <end position="20"/>
    </location>
</feature>
<dbReference type="PROSITE" id="PS51362">
    <property type="entry name" value="TGF_BETA_2"/>
    <property type="match status" value="1"/>
</dbReference>
<dbReference type="CDD" id="cd13756">
    <property type="entry name" value="TGF_beta_BMPs_GDFs"/>
    <property type="match status" value="1"/>
</dbReference>
<evidence type="ECO:0000259" key="7">
    <source>
        <dbReference type="PROSITE" id="PS51362"/>
    </source>
</evidence>
<protein>
    <recommendedName>
        <fullName evidence="7">TGF-beta family profile domain-containing protein</fullName>
    </recommendedName>
</protein>
<feature type="region of interest" description="Disordered" evidence="5">
    <location>
        <begin position="34"/>
        <end position="80"/>
    </location>
</feature>
<dbReference type="InterPro" id="IPR001839">
    <property type="entry name" value="TGF-b_C"/>
</dbReference>
<evidence type="ECO:0000256" key="4">
    <source>
        <dbReference type="RuleBase" id="RU000354"/>
    </source>
</evidence>
<comment type="subcellular location">
    <subcellularLocation>
        <location evidence="1">Secreted</location>
    </subcellularLocation>
</comment>
<gene>
    <name evidence="8" type="ORF">EDS130_LOCUS172</name>
</gene>
<dbReference type="GO" id="GO:0005125">
    <property type="term" value="F:cytokine activity"/>
    <property type="evidence" value="ECO:0007669"/>
    <property type="project" value="TreeGrafter"/>
</dbReference>
<dbReference type="GO" id="GO:0008083">
    <property type="term" value="F:growth factor activity"/>
    <property type="evidence" value="ECO:0007669"/>
    <property type="project" value="UniProtKB-KW"/>
</dbReference>
<dbReference type="SUPFAM" id="SSF57501">
    <property type="entry name" value="Cystine-knot cytokines"/>
    <property type="match status" value="1"/>
</dbReference>
<dbReference type="SMART" id="SM00204">
    <property type="entry name" value="TGFB"/>
    <property type="match status" value="1"/>
</dbReference>
<dbReference type="EMBL" id="CAJNOJ010000001">
    <property type="protein sequence ID" value="CAF0720269.1"/>
    <property type="molecule type" value="Genomic_DNA"/>
</dbReference>
<feature type="chain" id="PRO_5032860618" description="TGF-beta family profile domain-containing protein" evidence="6">
    <location>
        <begin position="21"/>
        <end position="514"/>
    </location>
</feature>
<dbReference type="GO" id="GO:0005615">
    <property type="term" value="C:extracellular space"/>
    <property type="evidence" value="ECO:0007669"/>
    <property type="project" value="TreeGrafter"/>
</dbReference>
<proteinExistence type="inferred from homology"/>
<comment type="caution">
    <text evidence="8">The sequence shown here is derived from an EMBL/GenBank/DDBJ whole genome shotgun (WGS) entry which is preliminary data.</text>
</comment>
<accession>A0A813MPJ1</accession>
<evidence type="ECO:0000256" key="6">
    <source>
        <dbReference type="SAM" id="SignalP"/>
    </source>
</evidence>
<feature type="compositionally biased region" description="Low complexity" evidence="5">
    <location>
        <begin position="61"/>
        <end position="73"/>
    </location>
</feature>
<dbReference type="InterPro" id="IPR029034">
    <property type="entry name" value="Cystine-knot_cytokine"/>
</dbReference>
<dbReference type="Pfam" id="PF00019">
    <property type="entry name" value="TGF_beta"/>
    <property type="match status" value="1"/>
</dbReference>
<keyword evidence="3" id="KW-0964">Secreted</keyword>
<keyword evidence="4" id="KW-0339">Growth factor</keyword>
<dbReference type="Proteomes" id="UP000663852">
    <property type="component" value="Unassembled WGS sequence"/>
</dbReference>
<name>A0A813MPJ1_ADIRI</name>